<dbReference type="Proteomes" id="UP000663872">
    <property type="component" value="Unassembled WGS sequence"/>
</dbReference>
<evidence type="ECO:0000313" key="8">
    <source>
        <dbReference type="Proteomes" id="UP000663851"/>
    </source>
</evidence>
<name>A0A820XNL8_9BILA</name>
<dbReference type="EMBL" id="CAJNYT010004536">
    <property type="protein sequence ID" value="CAF3668614.1"/>
    <property type="molecule type" value="Genomic_DNA"/>
</dbReference>
<proteinExistence type="predicted"/>
<evidence type="ECO:0000313" key="4">
    <source>
        <dbReference type="EMBL" id="CAF3668614.1"/>
    </source>
</evidence>
<dbReference type="EMBL" id="CAJOBR010006398">
    <property type="protein sequence ID" value="CAF4843065.1"/>
    <property type="molecule type" value="Genomic_DNA"/>
</dbReference>
<evidence type="ECO:0000313" key="6">
    <source>
        <dbReference type="EMBL" id="CAF4536061.1"/>
    </source>
</evidence>
<organism evidence="6 8">
    <name type="scientific">Rotaria socialis</name>
    <dbReference type="NCBI Taxonomy" id="392032"/>
    <lineage>
        <taxon>Eukaryota</taxon>
        <taxon>Metazoa</taxon>
        <taxon>Spiralia</taxon>
        <taxon>Gnathifera</taxon>
        <taxon>Rotifera</taxon>
        <taxon>Eurotatoria</taxon>
        <taxon>Bdelloidea</taxon>
        <taxon>Philodinida</taxon>
        <taxon>Philodinidae</taxon>
        <taxon>Rotaria</taxon>
    </lineage>
</organism>
<sequence>MMYKTSRQHNRDVFKSVQEELLKLGIEREQNDIELVLNSYNFDLNKTINAFKNGTTNDILCGWKLSSKKKNMQEQSKTSTPKKKDTAKLTQVNVHDTSISTSEDISNKEETCSDGYDPIKNIAICEKSIKEYESLMKTCNDSILVDYYVKSAMKLREQISLLLEIYNKKFMNDKLSEQVKCVSEKLNYLLKQNNVRLKENLDCWESSSSRTKDEQDDFKNKLIIYYKCGAQNMKQIKCMVLNKWFDRCIVRASHIWKAATKGVGLNEFQLHESDIHNERNGLLLYESIEKAFDSKKLCFIYNPFAGTLQVKILCNDLKKIYIVDDAKRKNFNEFRTFNDIDNAVLNLPIDVFPYRRLLNWHGRCSYKTAKANKWMDENEHLEDFFHLSDLISLPGDDFDE</sequence>
<protein>
    <recommendedName>
        <fullName evidence="1">HNH nuclease domain-containing protein</fullName>
    </recommendedName>
</protein>
<evidence type="ECO:0000259" key="1">
    <source>
        <dbReference type="Pfam" id="PF13391"/>
    </source>
</evidence>
<dbReference type="Proteomes" id="UP000663833">
    <property type="component" value="Unassembled WGS sequence"/>
</dbReference>
<reference evidence="6" key="1">
    <citation type="submission" date="2021-02" db="EMBL/GenBank/DDBJ databases">
        <authorList>
            <person name="Nowell W R."/>
        </authorList>
    </citation>
    <scope>NUCLEOTIDE SEQUENCE</scope>
</reference>
<evidence type="ECO:0000313" key="3">
    <source>
        <dbReference type="EMBL" id="CAF3426966.1"/>
    </source>
</evidence>
<dbReference type="EMBL" id="CAJOBO010005054">
    <property type="protein sequence ID" value="CAF4536061.1"/>
    <property type="molecule type" value="Genomic_DNA"/>
</dbReference>
<dbReference type="Proteomes" id="UP000663873">
    <property type="component" value="Unassembled WGS sequence"/>
</dbReference>
<evidence type="ECO:0000313" key="5">
    <source>
        <dbReference type="EMBL" id="CAF4491203.1"/>
    </source>
</evidence>
<dbReference type="OrthoDB" id="6136201at2759"/>
<dbReference type="Pfam" id="PF13391">
    <property type="entry name" value="HNH_2"/>
    <property type="match status" value="1"/>
</dbReference>
<dbReference type="EMBL" id="CAJNYD010002540">
    <property type="protein sequence ID" value="CAF3426966.1"/>
    <property type="molecule type" value="Genomic_DNA"/>
</dbReference>
<evidence type="ECO:0000313" key="2">
    <source>
        <dbReference type="EMBL" id="CAF3205502.1"/>
    </source>
</evidence>
<evidence type="ECO:0000313" key="9">
    <source>
        <dbReference type="Proteomes" id="UP000663873"/>
    </source>
</evidence>
<accession>A0A820XNL8</accession>
<dbReference type="InterPro" id="IPR003615">
    <property type="entry name" value="HNH_nuc"/>
</dbReference>
<keyword evidence="9" id="KW-1185">Reference proteome</keyword>
<evidence type="ECO:0000313" key="7">
    <source>
        <dbReference type="EMBL" id="CAF4843065.1"/>
    </source>
</evidence>
<dbReference type="EMBL" id="CAJOBP010006361">
    <property type="protein sequence ID" value="CAF4491203.1"/>
    <property type="molecule type" value="Genomic_DNA"/>
</dbReference>
<dbReference type="AlphaFoldDB" id="A0A820XNL8"/>
<gene>
    <name evidence="4" type="ORF">GRG538_LOCUS26222</name>
    <name evidence="6" type="ORF">HFQ381_LOCUS30032</name>
    <name evidence="3" type="ORF">LUA448_LOCUS19986</name>
    <name evidence="7" type="ORF">QYT958_LOCUS26584</name>
    <name evidence="2" type="ORF">TIS948_LOCUS12846</name>
    <name evidence="5" type="ORF">UJA718_LOCUS25657</name>
</gene>
<dbReference type="EMBL" id="CAJNXB010001969">
    <property type="protein sequence ID" value="CAF3205502.1"/>
    <property type="molecule type" value="Genomic_DNA"/>
</dbReference>
<dbReference type="Proteomes" id="UP000663848">
    <property type="component" value="Unassembled WGS sequence"/>
</dbReference>
<feature type="domain" description="HNH nuclease" evidence="1">
    <location>
        <begin position="238"/>
        <end position="299"/>
    </location>
</feature>
<dbReference type="Proteomes" id="UP000663851">
    <property type="component" value="Unassembled WGS sequence"/>
</dbReference>
<comment type="caution">
    <text evidence="6">The sequence shown here is derived from an EMBL/GenBank/DDBJ whole genome shotgun (WGS) entry which is preliminary data.</text>
</comment>
<dbReference type="Proteomes" id="UP000663825">
    <property type="component" value="Unassembled WGS sequence"/>
</dbReference>